<evidence type="ECO:0000256" key="6">
    <source>
        <dbReference type="ARBA" id="ARBA00022932"/>
    </source>
</evidence>
<reference evidence="9 10" key="2">
    <citation type="submission" date="2017-10" db="EMBL/GenBank/DDBJ databases">
        <authorList>
            <person name="Banno H."/>
            <person name="Chua N.-H."/>
        </authorList>
    </citation>
    <scope>NUCLEOTIDE SEQUENCE [LARGE SCALE GENOMIC DNA]</scope>
    <source>
        <strain evidence="9 10">JK626</strain>
    </source>
</reference>
<protein>
    <recommendedName>
        <fullName evidence="2">DNA polymerase III subunit delta'</fullName>
        <ecNumber evidence="1">2.7.7.7</ecNumber>
    </recommendedName>
</protein>
<evidence type="ECO:0000256" key="4">
    <source>
        <dbReference type="ARBA" id="ARBA00022695"/>
    </source>
</evidence>
<dbReference type="InterPro" id="IPR004622">
    <property type="entry name" value="DNA_pol_HolB"/>
</dbReference>
<dbReference type="Pfam" id="PF13177">
    <property type="entry name" value="DNA_pol3_delta2"/>
    <property type="match status" value="1"/>
</dbReference>
<dbReference type="SUPFAM" id="SSF52540">
    <property type="entry name" value="P-loop containing nucleoside triphosphate hydrolases"/>
    <property type="match status" value="1"/>
</dbReference>
<comment type="catalytic activity">
    <reaction evidence="7">
        <text>DNA(n) + a 2'-deoxyribonucleoside 5'-triphosphate = DNA(n+1) + diphosphate</text>
        <dbReference type="Rhea" id="RHEA:22508"/>
        <dbReference type="Rhea" id="RHEA-COMP:17339"/>
        <dbReference type="Rhea" id="RHEA-COMP:17340"/>
        <dbReference type="ChEBI" id="CHEBI:33019"/>
        <dbReference type="ChEBI" id="CHEBI:61560"/>
        <dbReference type="ChEBI" id="CHEBI:173112"/>
        <dbReference type="EC" id="2.7.7.7"/>
    </reaction>
</comment>
<dbReference type="PANTHER" id="PTHR11669:SF8">
    <property type="entry name" value="DNA POLYMERASE III SUBUNIT DELTA"/>
    <property type="match status" value="1"/>
</dbReference>
<dbReference type="GO" id="GO:0009360">
    <property type="term" value="C:DNA polymerase III complex"/>
    <property type="evidence" value="ECO:0007669"/>
    <property type="project" value="InterPro"/>
</dbReference>
<dbReference type="SMART" id="SM00382">
    <property type="entry name" value="AAA"/>
    <property type="match status" value="1"/>
</dbReference>
<evidence type="ECO:0000256" key="7">
    <source>
        <dbReference type="ARBA" id="ARBA00049244"/>
    </source>
</evidence>
<dbReference type="AlphaFoldDB" id="A0A2G3DX87"/>
<organism evidence="9 10">
    <name type="scientific">Pseudobutyrivibrio ruminis</name>
    <dbReference type="NCBI Taxonomy" id="46206"/>
    <lineage>
        <taxon>Bacteria</taxon>
        <taxon>Bacillati</taxon>
        <taxon>Bacillota</taxon>
        <taxon>Clostridia</taxon>
        <taxon>Lachnospirales</taxon>
        <taxon>Lachnospiraceae</taxon>
        <taxon>Pseudobutyrivibrio</taxon>
    </lineage>
</organism>
<evidence type="ECO:0000259" key="8">
    <source>
        <dbReference type="SMART" id="SM00382"/>
    </source>
</evidence>
<dbReference type="NCBIfam" id="TIGR00678">
    <property type="entry name" value="holB"/>
    <property type="match status" value="1"/>
</dbReference>
<accession>A0A2G3DX87</accession>
<evidence type="ECO:0000256" key="5">
    <source>
        <dbReference type="ARBA" id="ARBA00022705"/>
    </source>
</evidence>
<dbReference type="Gene3D" id="3.40.50.300">
    <property type="entry name" value="P-loop containing nucleotide triphosphate hydrolases"/>
    <property type="match status" value="1"/>
</dbReference>
<dbReference type="Proteomes" id="UP000225889">
    <property type="component" value="Unassembled WGS sequence"/>
</dbReference>
<dbReference type="InterPro" id="IPR027417">
    <property type="entry name" value="P-loop_NTPase"/>
</dbReference>
<dbReference type="Pfam" id="PF09115">
    <property type="entry name" value="DNApol3-delta_C"/>
    <property type="match status" value="1"/>
</dbReference>
<evidence type="ECO:0000313" key="9">
    <source>
        <dbReference type="EMBL" id="PHU35480.1"/>
    </source>
</evidence>
<dbReference type="InterPro" id="IPR015199">
    <property type="entry name" value="DNA_pol_III_delta_C"/>
</dbReference>
<dbReference type="PANTHER" id="PTHR11669">
    <property type="entry name" value="REPLICATION FACTOR C / DNA POLYMERASE III GAMMA-TAU SUBUNIT"/>
    <property type="match status" value="1"/>
</dbReference>
<dbReference type="InterPro" id="IPR003593">
    <property type="entry name" value="AAA+_ATPase"/>
</dbReference>
<keyword evidence="4" id="KW-0548">Nucleotidyltransferase</keyword>
<dbReference type="InterPro" id="IPR050238">
    <property type="entry name" value="DNA_Rep/Repair_Clamp_Loader"/>
</dbReference>
<keyword evidence="6" id="KW-0239">DNA-directed DNA polymerase</keyword>
<keyword evidence="3" id="KW-0808">Transferase</keyword>
<keyword evidence="5" id="KW-0235">DNA replication</keyword>
<feature type="domain" description="AAA+ ATPase" evidence="8">
    <location>
        <begin position="25"/>
        <end position="176"/>
    </location>
</feature>
<evidence type="ECO:0000256" key="3">
    <source>
        <dbReference type="ARBA" id="ARBA00022679"/>
    </source>
</evidence>
<comment type="caution">
    <text evidence="9">The sequence shown here is derived from an EMBL/GenBank/DDBJ whole genome shotgun (WGS) entry which is preliminary data.</text>
</comment>
<evidence type="ECO:0000256" key="1">
    <source>
        <dbReference type="ARBA" id="ARBA00012417"/>
    </source>
</evidence>
<gene>
    <name evidence="9" type="primary">holB</name>
    <name evidence="9" type="ORF">CSX01_05020</name>
</gene>
<sequence>MSFAEIIGQEDAKDLLKNAIKTGKHSHAYIFSGEKGSGKMMLAEAFAMMLQCENPADDACGECHACKQTASHNNPDVIYISRDYDSKTKKFKKNISVDQIREKLVNDVDIKPYSSKYKIYIIDEAEKMNPQAQNAMLKTIEEPPEYAVIILLTANHNAFLQTILSRCVLIQMKPVHTDSIKNLLQTKYDAVDYQSEMVASFAQGNIGKAIALTTDASFNEAKDMVVSLCKKAGKMDALQVSNEVKTIKEANDQEKKSNEAENEKFQGFVEQMLDLITLWYRDVLLYKATLNDNILLFKEDLFDIHDQAQSCSYEGLNNIIDAISETRARLNANVNFELTITLLINAMKENTR</sequence>
<dbReference type="EC" id="2.7.7.7" evidence="1"/>
<evidence type="ECO:0000313" key="10">
    <source>
        <dbReference type="Proteomes" id="UP000225889"/>
    </source>
</evidence>
<dbReference type="GO" id="GO:0008408">
    <property type="term" value="F:3'-5' exonuclease activity"/>
    <property type="evidence" value="ECO:0007669"/>
    <property type="project" value="InterPro"/>
</dbReference>
<proteinExistence type="predicted"/>
<reference evidence="9 10" key="1">
    <citation type="submission" date="2017-10" db="EMBL/GenBank/DDBJ databases">
        <title>Resolving the taxonomy of Roseburia spp., Eubacterium rectale and Agathobacter spp. through phylogenomic analysis.</title>
        <authorList>
            <person name="Sheridan P.O."/>
            <person name="Walker A.W."/>
            <person name="Duncan S.H."/>
            <person name="Scott K.P."/>
            <person name="Toole P.W.O."/>
            <person name="Luis P."/>
            <person name="Flint H.J."/>
        </authorList>
    </citation>
    <scope>NUCLEOTIDE SEQUENCE [LARGE SCALE GENOMIC DNA]</scope>
    <source>
        <strain evidence="9 10">JK626</strain>
    </source>
</reference>
<dbReference type="GO" id="GO:0006261">
    <property type="term" value="P:DNA-templated DNA replication"/>
    <property type="evidence" value="ECO:0007669"/>
    <property type="project" value="TreeGrafter"/>
</dbReference>
<evidence type="ECO:0000256" key="2">
    <source>
        <dbReference type="ARBA" id="ARBA00014363"/>
    </source>
</evidence>
<name>A0A2G3DX87_9FIRM</name>
<dbReference type="GO" id="GO:0003677">
    <property type="term" value="F:DNA binding"/>
    <property type="evidence" value="ECO:0007669"/>
    <property type="project" value="InterPro"/>
</dbReference>
<dbReference type="EMBL" id="PDYF01000009">
    <property type="protein sequence ID" value="PHU35480.1"/>
    <property type="molecule type" value="Genomic_DNA"/>
</dbReference>
<dbReference type="GO" id="GO:0003887">
    <property type="term" value="F:DNA-directed DNA polymerase activity"/>
    <property type="evidence" value="ECO:0007669"/>
    <property type="project" value="UniProtKB-KW"/>
</dbReference>
<dbReference type="RefSeq" id="WP_099391653.1">
    <property type="nucleotide sequence ID" value="NZ_PDYF01000009.1"/>
</dbReference>